<accession>A0A3S2UTW1</accession>
<protein>
    <submittedName>
        <fullName evidence="2">Uncharacterized protein</fullName>
    </submittedName>
</protein>
<comment type="caution">
    <text evidence="2">The sequence shown here is derived from an EMBL/GenBank/DDBJ whole genome shotgun (WGS) entry which is preliminary data.</text>
</comment>
<organism evidence="2 3">
    <name type="scientific">Niallia taxi</name>
    <dbReference type="NCBI Taxonomy" id="2499688"/>
    <lineage>
        <taxon>Bacteria</taxon>
        <taxon>Bacillati</taxon>
        <taxon>Bacillota</taxon>
        <taxon>Bacilli</taxon>
        <taxon>Bacillales</taxon>
        <taxon>Bacillaceae</taxon>
        <taxon>Niallia</taxon>
    </lineage>
</organism>
<evidence type="ECO:0000256" key="1">
    <source>
        <dbReference type="SAM" id="Phobius"/>
    </source>
</evidence>
<keyword evidence="3" id="KW-1185">Reference proteome</keyword>
<dbReference type="AlphaFoldDB" id="A0A3S2UTW1"/>
<name>A0A3S2UTW1_9BACI</name>
<feature type="transmembrane region" description="Helical" evidence="1">
    <location>
        <begin position="27"/>
        <end position="45"/>
    </location>
</feature>
<keyword evidence="1" id="KW-0812">Transmembrane</keyword>
<dbReference type="EMBL" id="RZTZ01000017">
    <property type="protein sequence ID" value="RVT57462.1"/>
    <property type="molecule type" value="Genomic_DNA"/>
</dbReference>
<proteinExistence type="predicted"/>
<keyword evidence="1" id="KW-0472">Membrane</keyword>
<evidence type="ECO:0000313" key="3">
    <source>
        <dbReference type="Proteomes" id="UP000288024"/>
    </source>
</evidence>
<keyword evidence="1" id="KW-1133">Transmembrane helix</keyword>
<dbReference type="Proteomes" id="UP000288024">
    <property type="component" value="Unassembled WGS sequence"/>
</dbReference>
<dbReference type="RefSeq" id="WP_127741955.1">
    <property type="nucleotide sequence ID" value="NZ_RZTZ01000017.1"/>
</dbReference>
<evidence type="ECO:0000313" key="2">
    <source>
        <dbReference type="EMBL" id="RVT57462.1"/>
    </source>
</evidence>
<reference evidence="2 3" key="1">
    <citation type="submission" date="2019-01" db="EMBL/GenBank/DDBJ databases">
        <title>Bacillus sp. M5HDSG1-1, whole genome shotgun sequence.</title>
        <authorList>
            <person name="Tuo L."/>
        </authorList>
    </citation>
    <scope>NUCLEOTIDE SEQUENCE [LARGE SCALE GENOMIC DNA]</scope>
    <source>
        <strain evidence="2 3">M5HDSG1-1</strain>
    </source>
</reference>
<sequence>MIFLFLLLFVFALLAGLFDLPEVYVGIVFGLFILTYLYLALYPILFGKKVDKIIRALKKFKNPVYKFLYYMIQDEDSTAEKYLKKIRSPQRAYICKIMWLSKQDRFTEAMEVIPYIKEGKYKWYLTAGLALELDDFAIYKENKQRIKDDMLLFYLEVEELAKNGELKGAIEMLNKKTPSLRGMKLLTTVQQKKDLEKKLNNNL</sequence>
<gene>
    <name evidence="2" type="ORF">EM808_24920</name>
</gene>